<feature type="compositionally biased region" description="Polar residues" evidence="1">
    <location>
        <begin position="223"/>
        <end position="233"/>
    </location>
</feature>
<feature type="region of interest" description="Disordered" evidence="1">
    <location>
        <begin position="162"/>
        <end position="335"/>
    </location>
</feature>
<dbReference type="Proteomes" id="UP000216033">
    <property type="component" value="Unassembled WGS sequence"/>
</dbReference>
<evidence type="ECO:0000256" key="1">
    <source>
        <dbReference type="SAM" id="MobiDB-lite"/>
    </source>
</evidence>
<evidence type="ECO:0000313" key="3">
    <source>
        <dbReference type="Proteomes" id="UP000216033"/>
    </source>
</evidence>
<feature type="compositionally biased region" description="Basic and acidic residues" evidence="1">
    <location>
        <begin position="271"/>
        <end position="282"/>
    </location>
</feature>
<feature type="compositionally biased region" description="Polar residues" evidence="1">
    <location>
        <begin position="162"/>
        <end position="174"/>
    </location>
</feature>
<feature type="compositionally biased region" description="Polar residues" evidence="1">
    <location>
        <begin position="195"/>
        <end position="208"/>
    </location>
</feature>
<evidence type="ECO:0000313" key="2">
    <source>
        <dbReference type="EMBL" id="PAL20574.1"/>
    </source>
</evidence>
<proteinExistence type="predicted"/>
<keyword evidence="3" id="KW-1185">Reference proteome</keyword>
<organism evidence="2 3">
    <name type="scientific">Acetobacter syzygii</name>
    <dbReference type="NCBI Taxonomy" id="146476"/>
    <lineage>
        <taxon>Bacteria</taxon>
        <taxon>Pseudomonadati</taxon>
        <taxon>Pseudomonadota</taxon>
        <taxon>Alphaproteobacteria</taxon>
        <taxon>Acetobacterales</taxon>
        <taxon>Acetobacteraceae</taxon>
        <taxon>Acetobacter</taxon>
    </lineage>
</organism>
<protein>
    <submittedName>
        <fullName evidence="2">Uncharacterized protein</fullName>
    </submittedName>
</protein>
<comment type="caution">
    <text evidence="2">The sequence shown here is derived from an EMBL/GenBank/DDBJ whole genome shotgun (WGS) entry which is preliminary data.</text>
</comment>
<gene>
    <name evidence="2" type="ORF">B9K05_12800</name>
</gene>
<dbReference type="AlphaFoldDB" id="A0A270B6B8"/>
<dbReference type="RefSeq" id="WP_095351992.1">
    <property type="nucleotide sequence ID" value="NZ_JABUNT010000017.1"/>
</dbReference>
<dbReference type="EMBL" id="NDFP01000020">
    <property type="protein sequence ID" value="PAL20574.1"/>
    <property type="molecule type" value="Genomic_DNA"/>
</dbReference>
<accession>A0A270B6B8</accession>
<sequence>MSATLTASPAASVPALLDALHQQQSAIPENQRGLSKELAQLRDRLEKDPSVESDPQYLTQVAWLVQDWQKFSGTNQEPALSLLLQAGFTSMVHQYPGLHNDNLRLLLEDTAELTDRDLVASIRATVMDVAQLSPDQQNSFMVNMAEETLTRRVMDAPVRLTNDANTIDQQNEIASGQPIPRPEGARNVQEGTERAVQQKSEPSLSSQRPEAAPQTGEDHGVSSGASEHQTPPSTHEDHGPDNQLDTDSAPRPVSEPEGHHDASPEDTGITEAKDKQIRRADQQRSNNSEQQKPDVSSTQKPTEQKQSTQKNNQQQPSEAQAAAPPAAPSVMSRAASAFATWGANARAGADRRRIDKLVTDVDQDISNSRSNHQRLKNVAAPFFKKLEQTAAKEGVSIPQVIAQMGLGGKHETLGQEFMQERMKNPEVRSAYENLVGSLSNMKRNVLSLQAEAGQRQATEDPAVKMAEQRVGELGMEVESVPGVDPGKNLIQTIGDIVEKLVEKARDFLGLNKQHEQGRDNGPSMGA</sequence>
<name>A0A270B6B8_9PROT</name>
<reference evidence="2 3" key="1">
    <citation type="submission" date="2017-04" db="EMBL/GenBank/DDBJ databases">
        <title>Kefir bacterial isolates.</title>
        <authorList>
            <person name="Kim Y."/>
            <person name="Blasche S."/>
            <person name="Patil K.R."/>
        </authorList>
    </citation>
    <scope>NUCLEOTIDE SEQUENCE [LARGE SCALE GENOMIC DNA]</scope>
    <source>
        <strain evidence="2 3">KR-2</strain>
    </source>
</reference>
<dbReference type="OrthoDB" id="7216854at2"/>
<feature type="compositionally biased region" description="Polar residues" evidence="1">
    <location>
        <begin position="283"/>
        <end position="301"/>
    </location>
</feature>
<feature type="compositionally biased region" description="Basic and acidic residues" evidence="1">
    <location>
        <begin position="254"/>
        <end position="263"/>
    </location>
</feature>
<feature type="compositionally biased region" description="Low complexity" evidence="1">
    <location>
        <begin position="304"/>
        <end position="335"/>
    </location>
</feature>